<protein>
    <submittedName>
        <fullName evidence="2">Uncharacterized protein</fullName>
    </submittedName>
</protein>
<evidence type="ECO:0000256" key="1">
    <source>
        <dbReference type="SAM" id="MobiDB-lite"/>
    </source>
</evidence>
<feature type="region of interest" description="Disordered" evidence="1">
    <location>
        <begin position="1"/>
        <end position="60"/>
    </location>
</feature>
<dbReference type="EMBL" id="JACHBK010000001">
    <property type="protein sequence ID" value="MBB5533451.1"/>
    <property type="molecule type" value="Genomic_DNA"/>
</dbReference>
<dbReference type="Proteomes" id="UP000585507">
    <property type="component" value="Unassembled WGS sequence"/>
</dbReference>
<dbReference type="RefSeq" id="WP_018323717.1">
    <property type="nucleotide sequence ID" value="NZ_JACHBK010000001.1"/>
</dbReference>
<keyword evidence="3" id="KW-1185">Reference proteome</keyword>
<gene>
    <name evidence="2" type="ORF">GGD55_000112</name>
</gene>
<feature type="compositionally biased region" description="Polar residues" evidence="1">
    <location>
        <begin position="1"/>
        <end position="10"/>
    </location>
</feature>
<feature type="compositionally biased region" description="Basic and acidic residues" evidence="1">
    <location>
        <begin position="11"/>
        <end position="20"/>
    </location>
</feature>
<organism evidence="2 3">
    <name type="scientific">Rhizobium giardinii</name>
    <dbReference type="NCBI Taxonomy" id="56731"/>
    <lineage>
        <taxon>Bacteria</taxon>
        <taxon>Pseudomonadati</taxon>
        <taxon>Pseudomonadota</taxon>
        <taxon>Alphaproteobacteria</taxon>
        <taxon>Hyphomicrobiales</taxon>
        <taxon>Rhizobiaceae</taxon>
        <taxon>Rhizobium/Agrobacterium group</taxon>
        <taxon>Rhizobium</taxon>
    </lineage>
</organism>
<sequence>MSTDDSNVTPEQKKPRDVHRSPGQPSHADEKSKAPPAVQPAGAKDDSEKPVVNPVTGGAL</sequence>
<comment type="caution">
    <text evidence="2">The sequence shown here is derived from an EMBL/GenBank/DDBJ whole genome shotgun (WGS) entry which is preliminary data.</text>
</comment>
<evidence type="ECO:0000313" key="3">
    <source>
        <dbReference type="Proteomes" id="UP000585507"/>
    </source>
</evidence>
<evidence type="ECO:0000313" key="2">
    <source>
        <dbReference type="EMBL" id="MBB5533451.1"/>
    </source>
</evidence>
<dbReference type="AlphaFoldDB" id="A0A7W8X699"/>
<accession>A0A7W8X699</accession>
<proteinExistence type="predicted"/>
<name>A0A7W8X699_9HYPH</name>
<reference evidence="2 3" key="1">
    <citation type="submission" date="2020-08" db="EMBL/GenBank/DDBJ databases">
        <title>Genomic Encyclopedia of Type Strains, Phase IV (KMG-V): Genome sequencing to study the core and pangenomes of soil and plant-associated prokaryotes.</title>
        <authorList>
            <person name="Whitman W."/>
        </authorList>
    </citation>
    <scope>NUCLEOTIDE SEQUENCE [LARGE SCALE GENOMIC DNA]</scope>
    <source>
        <strain evidence="2 3">SEMIA 4084</strain>
    </source>
</reference>